<keyword evidence="2" id="KW-0812">Transmembrane</keyword>
<proteinExistence type="predicted"/>
<gene>
    <name evidence="3" type="ORF">SAMN05660874_04136</name>
</gene>
<feature type="region of interest" description="Disordered" evidence="1">
    <location>
        <begin position="51"/>
        <end position="83"/>
    </location>
</feature>
<feature type="transmembrane region" description="Helical" evidence="2">
    <location>
        <begin position="6"/>
        <end position="26"/>
    </location>
</feature>
<keyword evidence="2" id="KW-0472">Membrane</keyword>
<accession>A0A1I6TNQ3</accession>
<dbReference type="STRING" id="95161.SAMN05660874_04136"/>
<keyword evidence="4" id="KW-1185">Reference proteome</keyword>
<evidence type="ECO:0000313" key="4">
    <source>
        <dbReference type="Proteomes" id="UP000198852"/>
    </source>
</evidence>
<evidence type="ECO:0000256" key="2">
    <source>
        <dbReference type="SAM" id="Phobius"/>
    </source>
</evidence>
<protein>
    <submittedName>
        <fullName evidence="3">Uncharacterized protein</fullName>
    </submittedName>
</protein>
<reference evidence="4" key="1">
    <citation type="submission" date="2016-10" db="EMBL/GenBank/DDBJ databases">
        <authorList>
            <person name="Varghese N."/>
            <person name="Submissions S."/>
        </authorList>
    </citation>
    <scope>NUCLEOTIDE SEQUENCE [LARGE SCALE GENOMIC DNA]</scope>
    <source>
        <strain evidence="4">DSM 44771</strain>
    </source>
</reference>
<keyword evidence="2" id="KW-1133">Transmembrane helix</keyword>
<dbReference type="Proteomes" id="UP000198852">
    <property type="component" value="Unassembled WGS sequence"/>
</dbReference>
<organism evidence="3 4">
    <name type="scientific">Saccharopolyspora flava</name>
    <dbReference type="NCBI Taxonomy" id="95161"/>
    <lineage>
        <taxon>Bacteria</taxon>
        <taxon>Bacillati</taxon>
        <taxon>Actinomycetota</taxon>
        <taxon>Actinomycetes</taxon>
        <taxon>Pseudonocardiales</taxon>
        <taxon>Pseudonocardiaceae</taxon>
        <taxon>Saccharopolyspora</taxon>
    </lineage>
</organism>
<dbReference type="RefSeq" id="WP_093420543.1">
    <property type="nucleotide sequence ID" value="NZ_FOZX01000007.1"/>
</dbReference>
<dbReference type="AlphaFoldDB" id="A0A1I6TNQ3"/>
<sequence length="83" mass="9608">MTTFYVLFGLLVVMPWAAVVADLRFVRQWRLVHRARRTTRWIWARHPEARPTCASEHLPAPDPLPLDRGGQAMSTRTPTEEGR</sequence>
<evidence type="ECO:0000256" key="1">
    <source>
        <dbReference type="SAM" id="MobiDB-lite"/>
    </source>
</evidence>
<dbReference type="OrthoDB" id="9877788at2"/>
<dbReference type="EMBL" id="FOZX01000007">
    <property type="protein sequence ID" value="SFS90794.1"/>
    <property type="molecule type" value="Genomic_DNA"/>
</dbReference>
<name>A0A1I6TNQ3_9PSEU</name>
<evidence type="ECO:0000313" key="3">
    <source>
        <dbReference type="EMBL" id="SFS90794.1"/>
    </source>
</evidence>